<dbReference type="InterPro" id="IPR057670">
    <property type="entry name" value="SH3_retrovirus"/>
</dbReference>
<evidence type="ECO:0000256" key="19">
    <source>
        <dbReference type="ARBA" id="ARBA00023172"/>
    </source>
</evidence>
<feature type="domain" description="CCHC-type" evidence="24">
    <location>
        <begin position="231"/>
        <end position="244"/>
    </location>
</feature>
<feature type="region of interest" description="Disordered" evidence="23">
    <location>
        <begin position="251"/>
        <end position="273"/>
    </location>
</feature>
<evidence type="ECO:0000259" key="25">
    <source>
        <dbReference type="PROSITE" id="PS50994"/>
    </source>
</evidence>
<keyword evidence="6" id="KW-0540">Nuclease</keyword>
<keyword evidence="13" id="KW-0694">RNA-binding</keyword>
<keyword evidence="11" id="KW-0067">ATP-binding</keyword>
<feature type="domain" description="Integrase catalytic" evidence="25">
    <location>
        <begin position="504"/>
        <end position="671"/>
    </location>
</feature>
<keyword evidence="19" id="KW-0233">DNA recombination</keyword>
<accession>A0A7D8UI64</accession>
<evidence type="ECO:0000256" key="5">
    <source>
        <dbReference type="ARBA" id="ARBA00022695"/>
    </source>
</evidence>
<dbReference type="SUPFAM" id="SSF53098">
    <property type="entry name" value="Ribonuclease H-like"/>
    <property type="match status" value="1"/>
</dbReference>
<evidence type="ECO:0000259" key="24">
    <source>
        <dbReference type="PROSITE" id="PS50158"/>
    </source>
</evidence>
<dbReference type="GO" id="GO:0015074">
    <property type="term" value="P:DNA integration"/>
    <property type="evidence" value="ECO:0007669"/>
    <property type="project" value="UniProtKB-KW"/>
</dbReference>
<dbReference type="OrthoDB" id="3544839at2759"/>
<comment type="catalytic activity">
    <reaction evidence="21">
        <text>DNA(n) + a 2'-deoxyribonucleoside 5'-triphosphate = DNA(n+1) + diphosphate</text>
        <dbReference type="Rhea" id="RHEA:22508"/>
        <dbReference type="Rhea" id="RHEA-COMP:17339"/>
        <dbReference type="Rhea" id="RHEA-COMP:17340"/>
        <dbReference type="ChEBI" id="CHEBI:33019"/>
        <dbReference type="ChEBI" id="CHEBI:61560"/>
        <dbReference type="ChEBI" id="CHEBI:173112"/>
        <dbReference type="EC" id="2.7.7.7"/>
    </reaction>
</comment>
<dbReference type="GO" id="GO:0003964">
    <property type="term" value="F:RNA-directed DNA polymerase activity"/>
    <property type="evidence" value="ECO:0007669"/>
    <property type="project" value="UniProtKB-KW"/>
</dbReference>
<evidence type="ECO:0000256" key="10">
    <source>
        <dbReference type="ARBA" id="ARBA00022801"/>
    </source>
</evidence>
<dbReference type="GO" id="GO:0003723">
    <property type="term" value="F:RNA binding"/>
    <property type="evidence" value="ECO:0007669"/>
    <property type="project" value="UniProtKB-KW"/>
</dbReference>
<dbReference type="PANTHER" id="PTHR42648">
    <property type="entry name" value="TRANSPOSASE, PUTATIVE-RELATED"/>
    <property type="match status" value="1"/>
</dbReference>
<protein>
    <submittedName>
        <fullName evidence="26">Retrovirus-related Pol polyprotein from transposon TNT 1-94</fullName>
    </submittedName>
</protein>
<dbReference type="PROSITE" id="PS50994">
    <property type="entry name" value="INTEGRASE"/>
    <property type="match status" value="1"/>
</dbReference>
<dbReference type="Gene3D" id="3.30.420.10">
    <property type="entry name" value="Ribonuclease H-like superfamily/Ribonuclease H"/>
    <property type="match status" value="1"/>
</dbReference>
<organism evidence="26 27">
    <name type="scientific">Lachnellula cervina</name>
    <dbReference type="NCBI Taxonomy" id="1316786"/>
    <lineage>
        <taxon>Eukaryota</taxon>
        <taxon>Fungi</taxon>
        <taxon>Dikarya</taxon>
        <taxon>Ascomycota</taxon>
        <taxon>Pezizomycotina</taxon>
        <taxon>Leotiomycetes</taxon>
        <taxon>Helotiales</taxon>
        <taxon>Lachnaceae</taxon>
        <taxon>Lachnellula</taxon>
    </lineage>
</organism>
<reference evidence="26 27" key="1">
    <citation type="submission" date="2018-05" db="EMBL/GenBank/DDBJ databases">
        <title>Whole genome sequencing for identification of molecular markers to develop diagnostic detection tools for the regulated plant pathogen Lachnellula willkommii.</title>
        <authorList>
            <person name="Giroux E."/>
            <person name="Bilodeau G."/>
        </authorList>
    </citation>
    <scope>NUCLEOTIDE SEQUENCE [LARGE SCALE GENOMIC DNA]</scope>
    <source>
        <strain evidence="26 27">CBS 625.97</strain>
    </source>
</reference>
<dbReference type="Pfam" id="PF25597">
    <property type="entry name" value="SH3_retrovirus"/>
    <property type="match status" value="1"/>
</dbReference>
<evidence type="ECO:0000256" key="15">
    <source>
        <dbReference type="ARBA" id="ARBA00022918"/>
    </source>
</evidence>
<keyword evidence="3" id="KW-1188">Viral release from host cell</keyword>
<dbReference type="InterPro" id="IPR001584">
    <property type="entry name" value="Integrase_cat-core"/>
</dbReference>
<evidence type="ECO:0000313" key="27">
    <source>
        <dbReference type="Proteomes" id="UP000481288"/>
    </source>
</evidence>
<keyword evidence="10" id="KW-0378">Hydrolase</keyword>
<evidence type="ECO:0000256" key="21">
    <source>
        <dbReference type="ARBA" id="ARBA00049244"/>
    </source>
</evidence>
<keyword evidence="27" id="KW-1185">Reference proteome</keyword>
<dbReference type="GO" id="GO:0006310">
    <property type="term" value="P:DNA recombination"/>
    <property type="evidence" value="ECO:0007669"/>
    <property type="project" value="UniProtKB-KW"/>
</dbReference>
<evidence type="ECO:0000256" key="18">
    <source>
        <dbReference type="ARBA" id="ARBA00023125"/>
    </source>
</evidence>
<dbReference type="InterPro" id="IPR039537">
    <property type="entry name" value="Retrotran_Ty1/copia-like"/>
</dbReference>
<keyword evidence="5" id="KW-0548">Nucleotidyltransferase</keyword>
<dbReference type="GO" id="GO:0003887">
    <property type="term" value="F:DNA-directed DNA polymerase activity"/>
    <property type="evidence" value="ECO:0007669"/>
    <property type="project" value="UniProtKB-KW"/>
</dbReference>
<keyword evidence="2" id="KW-0815">Transposition</keyword>
<evidence type="ECO:0000256" key="12">
    <source>
        <dbReference type="ARBA" id="ARBA00022842"/>
    </source>
</evidence>
<dbReference type="GO" id="GO:0003677">
    <property type="term" value="F:DNA binding"/>
    <property type="evidence" value="ECO:0007669"/>
    <property type="project" value="UniProtKB-KW"/>
</dbReference>
<evidence type="ECO:0000256" key="22">
    <source>
        <dbReference type="PROSITE-ProRule" id="PRU00047"/>
    </source>
</evidence>
<dbReference type="Pfam" id="PF14223">
    <property type="entry name" value="Retrotran_gag_2"/>
    <property type="match status" value="1"/>
</dbReference>
<dbReference type="GO" id="GO:0004519">
    <property type="term" value="F:endonuclease activity"/>
    <property type="evidence" value="ECO:0007669"/>
    <property type="project" value="UniProtKB-KW"/>
</dbReference>
<evidence type="ECO:0000256" key="3">
    <source>
        <dbReference type="ARBA" id="ARBA00022612"/>
    </source>
</evidence>
<evidence type="ECO:0000256" key="4">
    <source>
        <dbReference type="ARBA" id="ARBA00022670"/>
    </source>
</evidence>
<keyword evidence="17" id="KW-0917">Virion maturation</keyword>
<evidence type="ECO:0000256" key="11">
    <source>
        <dbReference type="ARBA" id="ARBA00022840"/>
    </source>
</evidence>
<evidence type="ECO:0000256" key="1">
    <source>
        <dbReference type="ARBA" id="ARBA00002180"/>
    </source>
</evidence>
<keyword evidence="12" id="KW-0460">Magnesium</keyword>
<dbReference type="GO" id="GO:0032196">
    <property type="term" value="P:transposition"/>
    <property type="evidence" value="ECO:0007669"/>
    <property type="project" value="UniProtKB-KW"/>
</dbReference>
<dbReference type="Proteomes" id="UP000481288">
    <property type="component" value="Unassembled WGS sequence"/>
</dbReference>
<dbReference type="GO" id="GO:0008233">
    <property type="term" value="F:peptidase activity"/>
    <property type="evidence" value="ECO:0007669"/>
    <property type="project" value="UniProtKB-KW"/>
</dbReference>
<dbReference type="GO" id="GO:0005524">
    <property type="term" value="F:ATP binding"/>
    <property type="evidence" value="ECO:0007669"/>
    <property type="project" value="UniProtKB-KW"/>
</dbReference>
<dbReference type="InterPro" id="IPR036397">
    <property type="entry name" value="RNaseH_sf"/>
</dbReference>
<evidence type="ECO:0000256" key="8">
    <source>
        <dbReference type="ARBA" id="ARBA00022741"/>
    </source>
</evidence>
<proteinExistence type="predicted"/>
<evidence type="ECO:0000256" key="16">
    <source>
        <dbReference type="ARBA" id="ARBA00022932"/>
    </source>
</evidence>
<comment type="catalytic activity">
    <reaction evidence="20">
        <text>DNA(n) + a 2'-deoxyribonucleoside 5'-triphosphate = DNA(n+1) + diphosphate</text>
        <dbReference type="Rhea" id="RHEA:22508"/>
        <dbReference type="Rhea" id="RHEA-COMP:17339"/>
        <dbReference type="Rhea" id="RHEA-COMP:17340"/>
        <dbReference type="ChEBI" id="CHEBI:33019"/>
        <dbReference type="ChEBI" id="CHEBI:61560"/>
        <dbReference type="ChEBI" id="CHEBI:173112"/>
        <dbReference type="EC" id="2.7.7.49"/>
    </reaction>
</comment>
<evidence type="ECO:0000256" key="20">
    <source>
        <dbReference type="ARBA" id="ARBA00048173"/>
    </source>
</evidence>
<keyword evidence="15" id="KW-0695">RNA-directed DNA polymerase</keyword>
<evidence type="ECO:0000256" key="2">
    <source>
        <dbReference type="ARBA" id="ARBA00022578"/>
    </source>
</evidence>
<evidence type="ECO:0000256" key="6">
    <source>
        <dbReference type="ARBA" id="ARBA00022722"/>
    </source>
</evidence>
<evidence type="ECO:0000256" key="23">
    <source>
        <dbReference type="SAM" id="MobiDB-lite"/>
    </source>
</evidence>
<keyword evidence="4" id="KW-0645">Protease</keyword>
<evidence type="ECO:0000256" key="9">
    <source>
        <dbReference type="ARBA" id="ARBA00022759"/>
    </source>
</evidence>
<keyword evidence="7" id="KW-0479">Metal-binding</keyword>
<dbReference type="PANTHER" id="PTHR42648:SF11">
    <property type="entry name" value="TRANSPOSON TY4-P GAG-POL POLYPROTEIN"/>
    <property type="match status" value="1"/>
</dbReference>
<dbReference type="AlphaFoldDB" id="A0A7D8UI64"/>
<evidence type="ECO:0000313" key="26">
    <source>
        <dbReference type="EMBL" id="TVY41779.1"/>
    </source>
</evidence>
<dbReference type="InterPro" id="IPR001878">
    <property type="entry name" value="Znf_CCHC"/>
</dbReference>
<dbReference type="Pfam" id="PF22936">
    <property type="entry name" value="Pol_BBD"/>
    <property type="match status" value="1"/>
</dbReference>
<dbReference type="GO" id="GO:0005634">
    <property type="term" value="C:nucleus"/>
    <property type="evidence" value="ECO:0007669"/>
    <property type="project" value="UniProtKB-ARBA"/>
</dbReference>
<keyword evidence="22" id="KW-0862">Zinc</keyword>
<dbReference type="InterPro" id="IPR054722">
    <property type="entry name" value="PolX-like_BBD"/>
</dbReference>
<evidence type="ECO:0000256" key="14">
    <source>
        <dbReference type="ARBA" id="ARBA00022908"/>
    </source>
</evidence>
<comment type="caution">
    <text evidence="26">The sequence shown here is derived from an EMBL/GenBank/DDBJ whole genome shotgun (WGS) entry which is preliminary data.</text>
</comment>
<name>A0A7D8UI64_9HELO</name>
<keyword evidence="9" id="KW-0255">Endonuclease</keyword>
<gene>
    <name evidence="26" type="primary">POLX_0</name>
    <name evidence="26" type="ORF">LCER1_G009303</name>
</gene>
<evidence type="ECO:0000256" key="17">
    <source>
        <dbReference type="ARBA" id="ARBA00023113"/>
    </source>
</evidence>
<dbReference type="GO" id="GO:0006508">
    <property type="term" value="P:proteolysis"/>
    <property type="evidence" value="ECO:0007669"/>
    <property type="project" value="UniProtKB-KW"/>
</dbReference>
<keyword evidence="22" id="KW-0863">Zinc-finger</keyword>
<keyword evidence="16" id="KW-0808">Transferase</keyword>
<keyword evidence="8" id="KW-0547">Nucleotide-binding</keyword>
<evidence type="ECO:0000256" key="13">
    <source>
        <dbReference type="ARBA" id="ARBA00022884"/>
    </source>
</evidence>
<keyword evidence="14" id="KW-0229">DNA integration</keyword>
<comment type="function">
    <text evidence="1">The aspartyl protease (PR) mediates the proteolytic cleavages of the Gag and Gag-Pol polyproteins after assembly of the VLP.</text>
</comment>
<dbReference type="EMBL" id="QGMG01001948">
    <property type="protein sequence ID" value="TVY41779.1"/>
    <property type="molecule type" value="Genomic_DNA"/>
</dbReference>
<dbReference type="GO" id="GO:0008270">
    <property type="term" value="F:zinc ion binding"/>
    <property type="evidence" value="ECO:0007669"/>
    <property type="project" value="UniProtKB-KW"/>
</dbReference>
<dbReference type="InterPro" id="IPR012337">
    <property type="entry name" value="RNaseH-like_sf"/>
</dbReference>
<keyword evidence="16" id="KW-0239">DNA-directed DNA polymerase</keyword>
<dbReference type="PROSITE" id="PS50158">
    <property type="entry name" value="ZF_CCHC"/>
    <property type="match status" value="1"/>
</dbReference>
<keyword evidence="18" id="KW-0238">DNA-binding</keyword>
<evidence type="ECO:0000256" key="7">
    <source>
        <dbReference type="ARBA" id="ARBA00022723"/>
    </source>
</evidence>
<sequence>MAAITSYKGEALVGRSNYIEWLKEASLFLEVHGFMPYIDGTEKNPLSIKSLYYTDSGPRSPELAIKYLEKETEYSRNTKRALGAIKSTLSADNIDRFKDQPTADLLWAAIKATFGETSLETIARYFNKLIDASYESFKSADEYTSHIQSSAIYLKELGYELPKPFIAILLFKGLSSSFDAFSSRKYEEVTKNIKNIDITKLISDIISEEARLKSDTISSANKATSNRIPLCRHCGKRGHIEPKCWDKYPELRTEQPRQNKKPRSNNTPEKTESTKAVMMTLASHGLMSQETSLVYSGLSDKETSLVYNGLNNQESKFHKTQLILDSGASEHYTYNKDWLLDYKSISNKSIRVANGQSLAVLGKGNIPVKANNNELIIKDVFYVPDLRANLISTKELINKGWNIIFKKDLVEIVKNTIRVTASWRYNAYYLNMLVDFNELEPIVYYTKPENNKLDLYHKRLNHLNKDILLKTIDNTSGLSLGNNEASNNSISDCEPCFIGSKTPMSTAPVLSVYDIDIAGPMKPLGPKGEKYFMTITDRGSRGAWVFPIKYKGDAYSILVKFFNMIKTQFPKAQIKALKLDNAKEFKSSKWTIFCDANGTICEYTSPYSAPQNGIAEILNKYIIERLIAICKAKNIPLFLWPYLVQAIIHIKNRTYNSIIDKTPFEALTDKKPFIGYIKILGSLVYTLVPKETRKYGKLSEKGNKGILIGFESANNFLVYLPIENKVISTKNLIIKEDLVYTDEYNKSTIITI</sequence>